<dbReference type="RefSeq" id="WP_146562963.1">
    <property type="nucleotide sequence ID" value="NZ_SIHJ01000001.1"/>
</dbReference>
<dbReference type="EMBL" id="SIHJ01000001">
    <property type="protein sequence ID" value="TWT36223.1"/>
    <property type="molecule type" value="Genomic_DNA"/>
</dbReference>
<dbReference type="Proteomes" id="UP000316714">
    <property type="component" value="Unassembled WGS sequence"/>
</dbReference>
<dbReference type="OrthoDB" id="277362at2"/>
<name>A0A5C5VDZ8_9BACT</name>
<keyword evidence="1" id="KW-0732">Signal</keyword>
<evidence type="ECO:0000313" key="2">
    <source>
        <dbReference type="EMBL" id="TWT36223.1"/>
    </source>
</evidence>
<evidence type="ECO:0000256" key="1">
    <source>
        <dbReference type="SAM" id="SignalP"/>
    </source>
</evidence>
<protein>
    <recommendedName>
        <fullName evidence="4">Autotransporter-associated beta strand repeat protein</fullName>
    </recommendedName>
</protein>
<feature type="signal peptide" evidence="1">
    <location>
        <begin position="1"/>
        <end position="30"/>
    </location>
</feature>
<dbReference type="NCBIfam" id="TIGR02595">
    <property type="entry name" value="PEP_CTERM"/>
    <property type="match status" value="1"/>
</dbReference>
<organism evidence="2 3">
    <name type="scientific">Posidoniimonas corsicana</name>
    <dbReference type="NCBI Taxonomy" id="1938618"/>
    <lineage>
        <taxon>Bacteria</taxon>
        <taxon>Pseudomonadati</taxon>
        <taxon>Planctomycetota</taxon>
        <taxon>Planctomycetia</taxon>
        <taxon>Pirellulales</taxon>
        <taxon>Lacipirellulaceae</taxon>
        <taxon>Posidoniimonas</taxon>
    </lineage>
</organism>
<proteinExistence type="predicted"/>
<gene>
    <name evidence="2" type="ORF">KOR34_11240</name>
</gene>
<feature type="chain" id="PRO_5022899101" description="Autotransporter-associated beta strand repeat protein" evidence="1">
    <location>
        <begin position="31"/>
        <end position="527"/>
    </location>
</feature>
<evidence type="ECO:0000313" key="3">
    <source>
        <dbReference type="Proteomes" id="UP000316714"/>
    </source>
</evidence>
<dbReference type="AlphaFoldDB" id="A0A5C5VDZ8"/>
<evidence type="ECO:0008006" key="4">
    <source>
        <dbReference type="Google" id="ProtNLM"/>
    </source>
</evidence>
<dbReference type="InterPro" id="IPR013424">
    <property type="entry name" value="Ice-binding_C"/>
</dbReference>
<accession>A0A5C5VDZ8</accession>
<comment type="caution">
    <text evidence="2">The sequence shown here is derived from an EMBL/GenBank/DDBJ whole genome shotgun (WGS) entry which is preliminary data.</text>
</comment>
<sequence precursor="true">MPHDVKMQLRTATLLATLALASLWFEPLPAANAQSNPLEFDTVINSPPQPVPRSIGSSTQLNLADGGEVPFSFDAGLADGSSTNVEVNINGGSVGNGFHANPGSTVNINQGTVAIFLKSELGSVVNVRGGVVGRGVGIGGELNISGGEVGSGGSGRVVDLEPGSHLNLSGGRITDDVGGSGFSASISGGAVAGRLIAGSGASVQISGGRFGWGFNAADGSVTLHGNEFSLNGVEYTESAITLQAGDIFTGTLASGAVFIFTPTRGDNLADVQLVATDLAAAAVSPIVVDGVGPDGLRPGETLNLLPGGALDGPFSAVGGVLNVDGGSIGAGLEVVETEVNLSSGTVGGRIDLFAGSVFRVSGGFADSYVYAHPGSEVHVTGGRLENIDFAPDSFGVISGGVIGPAVTVEAGASLTISGGTVEEPRGSGFRALPGSEVHLVGTQFTLDGRPIRRLDPGETQELRDRRATLAGILADGTPFEFYLGAVTSRDDYFDVNATLKVTLLAVPEPSACALLLTGSLGIGWRRR</sequence>
<reference evidence="2 3" key="1">
    <citation type="submission" date="2019-02" db="EMBL/GenBank/DDBJ databases">
        <title>Deep-cultivation of Planctomycetes and their phenomic and genomic characterization uncovers novel biology.</title>
        <authorList>
            <person name="Wiegand S."/>
            <person name="Jogler M."/>
            <person name="Boedeker C."/>
            <person name="Pinto D."/>
            <person name="Vollmers J."/>
            <person name="Rivas-Marin E."/>
            <person name="Kohn T."/>
            <person name="Peeters S.H."/>
            <person name="Heuer A."/>
            <person name="Rast P."/>
            <person name="Oberbeckmann S."/>
            <person name="Bunk B."/>
            <person name="Jeske O."/>
            <person name="Meyerdierks A."/>
            <person name="Storesund J.E."/>
            <person name="Kallscheuer N."/>
            <person name="Luecker S."/>
            <person name="Lage O.M."/>
            <person name="Pohl T."/>
            <person name="Merkel B.J."/>
            <person name="Hornburger P."/>
            <person name="Mueller R.-W."/>
            <person name="Bruemmer F."/>
            <person name="Labrenz M."/>
            <person name="Spormann A.M."/>
            <person name="Op Den Camp H."/>
            <person name="Overmann J."/>
            <person name="Amann R."/>
            <person name="Jetten M.S.M."/>
            <person name="Mascher T."/>
            <person name="Medema M.H."/>
            <person name="Devos D.P."/>
            <person name="Kaster A.-K."/>
            <person name="Ovreas L."/>
            <person name="Rohde M."/>
            <person name="Galperin M.Y."/>
            <person name="Jogler C."/>
        </authorList>
    </citation>
    <scope>NUCLEOTIDE SEQUENCE [LARGE SCALE GENOMIC DNA]</scope>
    <source>
        <strain evidence="2 3">KOR34</strain>
    </source>
</reference>
<keyword evidence="3" id="KW-1185">Reference proteome</keyword>